<sequence>MKIFGSGPVKILLLGQFDGLKVLSKKLSNLSIVVVFDKNIGNIKHFVKVQDRPFGLVLDLSVNHGQVFSSSTRKSEILKKTGLDLPVAKKDKSFVDWVNFTYELPAFEIGAKVDGLDEIVTKMLTYFNGKED</sequence>
<reference evidence="1 2" key="1">
    <citation type="journal article" date="2016" name="Nat. Commun.">
        <title>Thousands of microbial genomes shed light on interconnected biogeochemical processes in an aquifer system.</title>
        <authorList>
            <person name="Anantharaman K."/>
            <person name="Brown C.T."/>
            <person name="Hug L.A."/>
            <person name="Sharon I."/>
            <person name="Castelle C.J."/>
            <person name="Probst A.J."/>
            <person name="Thomas B.C."/>
            <person name="Singh A."/>
            <person name="Wilkins M.J."/>
            <person name="Karaoz U."/>
            <person name="Brodie E.L."/>
            <person name="Williams K.H."/>
            <person name="Hubbard S.S."/>
            <person name="Banfield J.F."/>
        </authorList>
    </citation>
    <scope>NUCLEOTIDE SEQUENCE [LARGE SCALE GENOMIC DNA]</scope>
</reference>
<proteinExistence type="predicted"/>
<dbReference type="AlphaFoldDB" id="A0A1F8C3K8"/>
<comment type="caution">
    <text evidence="1">The sequence shown here is derived from an EMBL/GenBank/DDBJ whole genome shotgun (WGS) entry which is preliminary data.</text>
</comment>
<organism evidence="1 2">
    <name type="scientific">Candidatus Woesebacteria bacterium RIFCSPLOWO2_01_FULL_44_14</name>
    <dbReference type="NCBI Taxonomy" id="1802525"/>
    <lineage>
        <taxon>Bacteria</taxon>
        <taxon>Candidatus Woeseibacteriota</taxon>
    </lineage>
</organism>
<dbReference type="EMBL" id="MGHL01000002">
    <property type="protein sequence ID" value="OGM70740.1"/>
    <property type="molecule type" value="Genomic_DNA"/>
</dbReference>
<dbReference type="STRING" id="1802525.A2975_02515"/>
<protein>
    <submittedName>
        <fullName evidence="1">Uncharacterized protein</fullName>
    </submittedName>
</protein>
<evidence type="ECO:0000313" key="2">
    <source>
        <dbReference type="Proteomes" id="UP000178429"/>
    </source>
</evidence>
<gene>
    <name evidence="1" type="ORF">A2975_02515</name>
</gene>
<dbReference type="Proteomes" id="UP000178429">
    <property type="component" value="Unassembled WGS sequence"/>
</dbReference>
<evidence type="ECO:0000313" key="1">
    <source>
        <dbReference type="EMBL" id="OGM70740.1"/>
    </source>
</evidence>
<accession>A0A1F8C3K8</accession>
<name>A0A1F8C3K8_9BACT</name>